<evidence type="ECO:0000313" key="3">
    <source>
        <dbReference type="Proteomes" id="UP000621510"/>
    </source>
</evidence>
<name>A0ABS1Q660_9ACTN</name>
<sequence>MTTAGVDLAVVLFDHWLQGFERAGRASPAEDEDPGEFGPGECQHRLGPSGVVAQHVALAAHQFGREGQGDGVAAAEHGGQDAVAVVEGAEAGVAAAAVPACALAFGFGQEVLARFGVEHELFELFSGHAGECGRTERDPAGSARTRRTTPPSA</sequence>
<proteinExistence type="predicted"/>
<gene>
    <name evidence="2" type="ORF">JK364_48830</name>
</gene>
<dbReference type="EMBL" id="JAERRG010000044">
    <property type="protein sequence ID" value="MBL1120148.1"/>
    <property type="molecule type" value="Genomic_DNA"/>
</dbReference>
<evidence type="ECO:0000256" key="1">
    <source>
        <dbReference type="SAM" id="MobiDB-lite"/>
    </source>
</evidence>
<reference evidence="2 3" key="1">
    <citation type="submission" date="2021-01" db="EMBL/GenBank/DDBJ databases">
        <title>WGS of actinomycetes isolated from Thailand.</title>
        <authorList>
            <person name="Thawai C."/>
        </authorList>
    </citation>
    <scope>NUCLEOTIDE SEQUENCE [LARGE SCALE GENOMIC DNA]</scope>
    <source>
        <strain evidence="2 3">CA3R110</strain>
    </source>
</reference>
<evidence type="ECO:0000313" key="2">
    <source>
        <dbReference type="EMBL" id="MBL1120148.1"/>
    </source>
</evidence>
<accession>A0ABS1Q660</accession>
<organism evidence="2 3">
    <name type="scientific">Streptomyces endocoffeicus</name>
    <dbReference type="NCBI Taxonomy" id="2898945"/>
    <lineage>
        <taxon>Bacteria</taxon>
        <taxon>Bacillati</taxon>
        <taxon>Actinomycetota</taxon>
        <taxon>Actinomycetes</taxon>
        <taxon>Kitasatosporales</taxon>
        <taxon>Streptomycetaceae</taxon>
        <taxon>Streptomyces</taxon>
    </lineage>
</organism>
<comment type="caution">
    <text evidence="2">The sequence shown here is derived from an EMBL/GenBank/DDBJ whole genome shotgun (WGS) entry which is preliminary data.</text>
</comment>
<keyword evidence="3" id="KW-1185">Reference proteome</keyword>
<feature type="region of interest" description="Disordered" evidence="1">
    <location>
        <begin position="130"/>
        <end position="153"/>
    </location>
</feature>
<dbReference type="Proteomes" id="UP000621510">
    <property type="component" value="Unassembled WGS sequence"/>
</dbReference>
<protein>
    <submittedName>
        <fullName evidence="2">Uncharacterized protein</fullName>
    </submittedName>
</protein>